<evidence type="ECO:0000313" key="2">
    <source>
        <dbReference type="EMBL" id="KAH9494314.1"/>
    </source>
</evidence>
<proteinExistence type="predicted"/>
<comment type="caution">
    <text evidence="2">The sequence shown here is derived from an EMBL/GenBank/DDBJ whole genome shotgun (WGS) entry which is preliminary data.</text>
</comment>
<gene>
    <name evidence="2" type="ORF">DERF_015007</name>
</gene>
<dbReference type="EMBL" id="ASGP02000008">
    <property type="protein sequence ID" value="KAH9494314.1"/>
    <property type="molecule type" value="Genomic_DNA"/>
</dbReference>
<accession>A0A922HKL7</accession>
<protein>
    <recommendedName>
        <fullName evidence="4">DFP2</fullName>
    </recommendedName>
</protein>
<evidence type="ECO:0008006" key="4">
    <source>
        <dbReference type="Google" id="ProtNLM"/>
    </source>
</evidence>
<organism evidence="2 3">
    <name type="scientific">Dermatophagoides farinae</name>
    <name type="common">American house dust mite</name>
    <dbReference type="NCBI Taxonomy" id="6954"/>
    <lineage>
        <taxon>Eukaryota</taxon>
        <taxon>Metazoa</taxon>
        <taxon>Ecdysozoa</taxon>
        <taxon>Arthropoda</taxon>
        <taxon>Chelicerata</taxon>
        <taxon>Arachnida</taxon>
        <taxon>Acari</taxon>
        <taxon>Acariformes</taxon>
        <taxon>Sarcoptiformes</taxon>
        <taxon>Astigmata</taxon>
        <taxon>Psoroptidia</taxon>
        <taxon>Analgoidea</taxon>
        <taxon>Pyroglyphidae</taxon>
        <taxon>Dermatophagoidinae</taxon>
        <taxon>Dermatophagoides</taxon>
    </lineage>
</organism>
<evidence type="ECO:0000256" key="1">
    <source>
        <dbReference type="SAM" id="SignalP"/>
    </source>
</evidence>
<name>A0A922HKL7_DERFA</name>
<dbReference type="Proteomes" id="UP000790347">
    <property type="component" value="Unassembled WGS sequence"/>
</dbReference>
<feature type="chain" id="PRO_5037242525" description="DFP2" evidence="1">
    <location>
        <begin position="21"/>
        <end position="379"/>
    </location>
</feature>
<dbReference type="AlphaFoldDB" id="A0A922HKL7"/>
<feature type="signal peptide" evidence="1">
    <location>
        <begin position="1"/>
        <end position="20"/>
    </location>
</feature>
<reference evidence="2" key="1">
    <citation type="submission" date="2013-05" db="EMBL/GenBank/DDBJ databases">
        <authorList>
            <person name="Yim A.K.Y."/>
            <person name="Chan T.F."/>
            <person name="Ji K.M."/>
            <person name="Liu X.Y."/>
            <person name="Zhou J.W."/>
            <person name="Li R.Q."/>
            <person name="Yang K.Y."/>
            <person name="Li J."/>
            <person name="Li M."/>
            <person name="Law P.T.W."/>
            <person name="Wu Y.L."/>
            <person name="Cai Z.L."/>
            <person name="Qin H."/>
            <person name="Bao Y."/>
            <person name="Leung R.K.K."/>
            <person name="Ng P.K.S."/>
            <person name="Zou J."/>
            <person name="Zhong X.J."/>
            <person name="Ran P.X."/>
            <person name="Zhong N.S."/>
            <person name="Liu Z.G."/>
            <person name="Tsui S.K.W."/>
        </authorList>
    </citation>
    <scope>NUCLEOTIDE SEQUENCE</scope>
    <source>
        <strain evidence="2">Derf</strain>
        <tissue evidence="2">Whole organism</tissue>
    </source>
</reference>
<evidence type="ECO:0000313" key="3">
    <source>
        <dbReference type="Proteomes" id="UP000790347"/>
    </source>
</evidence>
<keyword evidence="1" id="KW-0732">Signal</keyword>
<keyword evidence="3" id="KW-1185">Reference proteome</keyword>
<reference evidence="2" key="2">
    <citation type="journal article" date="2022" name="Res Sq">
        <title>Comparative Genomics Reveals Insights into the Divergent Evolution of Astigmatic Mites and Household Pest Adaptations.</title>
        <authorList>
            <person name="Xiong Q."/>
            <person name="Wan A.T.-Y."/>
            <person name="Liu X.-Y."/>
            <person name="Fung C.S.-H."/>
            <person name="Xiao X."/>
            <person name="Malainual N."/>
            <person name="Hou J."/>
            <person name="Wang L."/>
            <person name="Wang M."/>
            <person name="Yang K."/>
            <person name="Cui Y."/>
            <person name="Leung E."/>
            <person name="Nong W."/>
            <person name="Shin S.-K."/>
            <person name="Au S."/>
            <person name="Jeong K.Y."/>
            <person name="Chew F.T."/>
            <person name="Hui J."/>
            <person name="Leung T.F."/>
            <person name="Tungtrongchitr A."/>
            <person name="Zhong N."/>
            <person name="Liu Z."/>
            <person name="Tsui S."/>
        </authorList>
    </citation>
    <scope>NUCLEOTIDE SEQUENCE</scope>
    <source>
        <strain evidence="2">Derf</strain>
        <tissue evidence="2">Whole organism</tissue>
    </source>
</reference>
<sequence length="379" mass="38535">MANIMKHYLIILTMFMTTCCQVFAHGETFGHAAMTTVLARPLGGYGLTPLVFEPSPITTSLMQGSSSNSVATKVRKSPVYELIMPTFDEELPITGAARGNGGFGNPQSNGGFFNSMSQHSSYGGNGGSGGYSGNVGAGAGSGPTGPLTAAINSIRSLEVKEVQDSYENSEPQVIDIPPSAMPIVINFRTSASQIQIHQSHEPGEPKEVQETQSEDEPHFLRHSVTKPVIQEVHEIIMPYRRVIQEIRPVEEEVKTIVARQAQGKGGVAGGVTGGLGLGGGLNMMGGIGGLNAGNAGSAGYGGNVGTGSGGGGLGNGIRIINGGSSGNGNGGYDKGGNVGAGGKKSSGFNGNALQYAIDKLTSSVGPSSGGGGGGEIDSY</sequence>